<sequence>MDEVGEEDIVELLASHDEELSNEDLMAIEQVRALEEETAEEDDPEPQLHLTRKILADVISKFESGIHDIVNNDPNRERSLKFENTVRSALTAYKMLHQEKVHQAQQTTITSFFTKPAATSPASSTSTSSDDDAPTSPQSNVMACERRSTDVVWLLEKSPTSSFLGNRLPSRGEVLQVFLFHHKIQKEVLFAAAASTAEKVLEVWRRANIPTSDVSWVKKKILKLYEEYGALAKSKSRKTETLEMKRCIFRDSLEDMFDIAHSKAMEAKIPEEDKAFFEAQREDRQSCSMAGVDEKLKRATEEKRRKRQRMEEMKKKDAAASSSTLDRDVALALDLDSSEHDRVIRMQIMGRILEELSKQTRHLNTDLRTSNSQAFKSQVIQIHGRSN</sequence>
<feature type="region of interest" description="Disordered" evidence="1">
    <location>
        <begin position="287"/>
        <end position="321"/>
    </location>
</feature>
<organism evidence="2 3">
    <name type="scientific">Chionoecetes opilio</name>
    <name type="common">Atlantic snow crab</name>
    <name type="synonym">Cancer opilio</name>
    <dbReference type="NCBI Taxonomy" id="41210"/>
    <lineage>
        <taxon>Eukaryota</taxon>
        <taxon>Metazoa</taxon>
        <taxon>Ecdysozoa</taxon>
        <taxon>Arthropoda</taxon>
        <taxon>Crustacea</taxon>
        <taxon>Multicrustacea</taxon>
        <taxon>Malacostraca</taxon>
        <taxon>Eumalacostraca</taxon>
        <taxon>Eucarida</taxon>
        <taxon>Decapoda</taxon>
        <taxon>Pleocyemata</taxon>
        <taxon>Brachyura</taxon>
        <taxon>Eubrachyura</taxon>
        <taxon>Majoidea</taxon>
        <taxon>Majidae</taxon>
        <taxon>Chionoecetes</taxon>
    </lineage>
</organism>
<protein>
    <submittedName>
        <fullName evidence="2">Uncharacterized protein</fullName>
    </submittedName>
</protein>
<feature type="compositionally biased region" description="Basic and acidic residues" evidence="1">
    <location>
        <begin position="292"/>
        <end position="318"/>
    </location>
</feature>
<dbReference type="AlphaFoldDB" id="A0A8J5CQ88"/>
<feature type="compositionally biased region" description="Low complexity" evidence="1">
    <location>
        <begin position="116"/>
        <end position="128"/>
    </location>
</feature>
<keyword evidence="3" id="KW-1185">Reference proteome</keyword>
<evidence type="ECO:0000256" key="1">
    <source>
        <dbReference type="SAM" id="MobiDB-lite"/>
    </source>
</evidence>
<evidence type="ECO:0000313" key="2">
    <source>
        <dbReference type="EMBL" id="KAG0717630.1"/>
    </source>
</evidence>
<comment type="caution">
    <text evidence="2">The sequence shown here is derived from an EMBL/GenBank/DDBJ whole genome shotgun (WGS) entry which is preliminary data.</text>
</comment>
<dbReference type="EMBL" id="JACEEZ010017339">
    <property type="protein sequence ID" value="KAG0717630.1"/>
    <property type="molecule type" value="Genomic_DNA"/>
</dbReference>
<reference evidence="2" key="1">
    <citation type="submission" date="2020-07" db="EMBL/GenBank/DDBJ databases">
        <title>The High-quality genome of the commercially important snow crab, Chionoecetes opilio.</title>
        <authorList>
            <person name="Jeong J.-H."/>
            <person name="Ryu S."/>
        </authorList>
    </citation>
    <scope>NUCLEOTIDE SEQUENCE</scope>
    <source>
        <strain evidence="2">MADBK_172401_WGS</strain>
        <tissue evidence="2">Digestive gland</tissue>
    </source>
</reference>
<accession>A0A8J5CQ88</accession>
<dbReference type="Proteomes" id="UP000770661">
    <property type="component" value="Unassembled WGS sequence"/>
</dbReference>
<feature type="region of interest" description="Disordered" evidence="1">
    <location>
        <begin position="115"/>
        <end position="142"/>
    </location>
</feature>
<evidence type="ECO:0000313" key="3">
    <source>
        <dbReference type="Proteomes" id="UP000770661"/>
    </source>
</evidence>
<name>A0A8J5CQ88_CHIOP</name>
<gene>
    <name evidence="2" type="ORF">GWK47_054044</name>
</gene>
<dbReference type="OrthoDB" id="6818826at2759"/>
<proteinExistence type="predicted"/>